<organism evidence="1 2">
    <name type="scientific">Armillaria luteobubalina</name>
    <dbReference type="NCBI Taxonomy" id="153913"/>
    <lineage>
        <taxon>Eukaryota</taxon>
        <taxon>Fungi</taxon>
        <taxon>Dikarya</taxon>
        <taxon>Basidiomycota</taxon>
        <taxon>Agaricomycotina</taxon>
        <taxon>Agaricomycetes</taxon>
        <taxon>Agaricomycetidae</taxon>
        <taxon>Agaricales</taxon>
        <taxon>Marasmiineae</taxon>
        <taxon>Physalacriaceae</taxon>
        <taxon>Armillaria</taxon>
    </lineage>
</organism>
<proteinExistence type="predicted"/>
<dbReference type="AlphaFoldDB" id="A0AA39QM97"/>
<dbReference type="EMBL" id="JAUEPU010000002">
    <property type="protein sequence ID" value="KAK0504946.1"/>
    <property type="molecule type" value="Genomic_DNA"/>
</dbReference>
<reference evidence="1" key="1">
    <citation type="submission" date="2023-06" db="EMBL/GenBank/DDBJ databases">
        <authorList>
            <consortium name="Lawrence Berkeley National Laboratory"/>
            <person name="Ahrendt S."/>
            <person name="Sahu N."/>
            <person name="Indic B."/>
            <person name="Wong-Bajracharya J."/>
            <person name="Merenyi Z."/>
            <person name="Ke H.-M."/>
            <person name="Monk M."/>
            <person name="Kocsube S."/>
            <person name="Drula E."/>
            <person name="Lipzen A."/>
            <person name="Balint B."/>
            <person name="Henrissat B."/>
            <person name="Andreopoulos B."/>
            <person name="Martin F.M."/>
            <person name="Harder C.B."/>
            <person name="Rigling D."/>
            <person name="Ford K.L."/>
            <person name="Foster G.D."/>
            <person name="Pangilinan J."/>
            <person name="Papanicolaou A."/>
            <person name="Barry K."/>
            <person name="LaButti K."/>
            <person name="Viragh M."/>
            <person name="Koriabine M."/>
            <person name="Yan M."/>
            <person name="Riley R."/>
            <person name="Champramary S."/>
            <person name="Plett K.L."/>
            <person name="Tsai I.J."/>
            <person name="Slot J."/>
            <person name="Sipos G."/>
            <person name="Plett J."/>
            <person name="Nagy L.G."/>
            <person name="Grigoriev I.V."/>
        </authorList>
    </citation>
    <scope>NUCLEOTIDE SEQUENCE</scope>
    <source>
        <strain evidence="1">HWK02</strain>
    </source>
</reference>
<evidence type="ECO:0000313" key="2">
    <source>
        <dbReference type="Proteomes" id="UP001175228"/>
    </source>
</evidence>
<protein>
    <submittedName>
        <fullName evidence="1">Uncharacterized protein</fullName>
    </submittedName>
</protein>
<comment type="caution">
    <text evidence="1">The sequence shown here is derived from an EMBL/GenBank/DDBJ whole genome shotgun (WGS) entry which is preliminary data.</text>
</comment>
<name>A0AA39QM97_9AGAR</name>
<sequence>MEDLVYPFSEIELEQHLPVPGPIINSMLLPNTSLPADETNLAKETPCMADLMQEVFGIGSSELSPKIVDNDTRITVPHNGQPGGARPKPYNIRDPQRLSQWMALRSLSEEEQDESSSSSSLPLPLPWGLGYHWGVGDIATEVIQDVADDIYHPHPKINSLSPRYERRHCPEDTNMPYGGDRCVPRDFLHDMTILIKSSLPWTCFFPHEAGWTEQEINDYKGTESLNRQYLHHVHEILGRENVGAFIMEGGVLGFVTKYLGGPRALAQLLTGPSILMTHFYKFRRHDPLFQSKEDLMQEMFTFGEAHAIYGFLEQYDSAPRSMLPTDTILKQHFPPASQGWNQHCTKFLTHILEHVHQGIAEPLTENGWKDYMYDYMFLDETDVGHRVTKQDSNYESWKSVKLTRLHFPKEYLDSQFDID</sequence>
<gene>
    <name evidence="1" type="ORF">EDD18DRAFT_1098383</name>
</gene>
<accession>A0AA39QM97</accession>
<evidence type="ECO:0000313" key="1">
    <source>
        <dbReference type="EMBL" id="KAK0504946.1"/>
    </source>
</evidence>
<dbReference type="Proteomes" id="UP001175228">
    <property type="component" value="Unassembled WGS sequence"/>
</dbReference>
<keyword evidence="2" id="KW-1185">Reference proteome</keyword>